<accession>Q0RDF6</accession>
<feature type="region of interest" description="Disordered" evidence="1">
    <location>
        <begin position="380"/>
        <end position="417"/>
    </location>
</feature>
<keyword evidence="5" id="KW-1185">Reference proteome</keyword>
<dbReference type="KEGG" id="fal:FRAAL5888"/>
<feature type="domain" description="Cysteine protease StiP N-terminal" evidence="2">
    <location>
        <begin position="17"/>
        <end position="258"/>
    </location>
</feature>
<dbReference type="EMBL" id="CT573213">
    <property type="protein sequence ID" value="CAJ64513.1"/>
    <property type="molecule type" value="Genomic_DNA"/>
</dbReference>
<dbReference type="STRING" id="326424.FRAAL5888"/>
<evidence type="ECO:0000313" key="4">
    <source>
        <dbReference type="EMBL" id="CAJ64513.1"/>
    </source>
</evidence>
<feature type="domain" description="PELOTA RNA-binding" evidence="3">
    <location>
        <begin position="285"/>
        <end position="364"/>
    </location>
</feature>
<evidence type="ECO:0000313" key="5">
    <source>
        <dbReference type="Proteomes" id="UP000000657"/>
    </source>
</evidence>
<protein>
    <submittedName>
        <fullName evidence="4">Uncharacterized protein</fullName>
    </submittedName>
</protein>
<evidence type="ECO:0000256" key="1">
    <source>
        <dbReference type="SAM" id="MobiDB-lite"/>
    </source>
</evidence>
<organism evidence="4 5">
    <name type="scientific">Frankia alni (strain DSM 45986 / CECT 9034 / ACN14a)</name>
    <dbReference type="NCBI Taxonomy" id="326424"/>
    <lineage>
        <taxon>Bacteria</taxon>
        <taxon>Bacillati</taxon>
        <taxon>Actinomycetota</taxon>
        <taxon>Actinomycetes</taxon>
        <taxon>Frankiales</taxon>
        <taxon>Frankiaceae</taxon>
        <taxon>Frankia</taxon>
    </lineage>
</organism>
<feature type="compositionally biased region" description="Low complexity" evidence="1">
    <location>
        <begin position="384"/>
        <end position="417"/>
    </location>
</feature>
<dbReference type="eggNOG" id="COG1358">
    <property type="taxonomic scope" value="Bacteria"/>
</dbReference>
<dbReference type="Pfam" id="PF11202">
    <property type="entry name" value="StiP"/>
    <property type="match status" value="1"/>
</dbReference>
<dbReference type="Pfam" id="PF15608">
    <property type="entry name" value="PELOTA_1"/>
    <property type="match status" value="1"/>
</dbReference>
<dbReference type="InterPro" id="IPR048336">
    <property type="entry name" value="StiP-like"/>
</dbReference>
<evidence type="ECO:0000259" key="2">
    <source>
        <dbReference type="Pfam" id="PF11202"/>
    </source>
</evidence>
<name>Q0RDF6_FRAAA</name>
<dbReference type="PIRSF" id="PIRSF020979">
    <property type="entry name" value="UCP020979"/>
    <property type="match status" value="1"/>
</dbReference>
<dbReference type="InterPro" id="IPR011215">
    <property type="entry name" value="StiP_N"/>
</dbReference>
<dbReference type="HOGENOM" id="CLU_032640_1_0_11"/>
<proteinExistence type="predicted"/>
<evidence type="ECO:0000259" key="3">
    <source>
        <dbReference type="Pfam" id="PF15608"/>
    </source>
</evidence>
<gene>
    <name evidence="4" type="ordered locus">FRAAL5888</name>
</gene>
<sequence length="417" mass="45196">MAGRPGDPALAGTIGSGSYDPADVTFLLTDLSAVDLERPTEDREEAMQAGRHYSEDLPVEYQPDAGYLRLYHQALERSARRVALATGLVAELVRVTKPEPVLASIARAGTPVGILMRRWYGWRHGLDTPHYAISVIKDRGVDMNAVRYLTERFDREAIQFVDGWTGKGVMTRVLTEAVAGLGLDDTLAVLADPARCVPLYGTRDDFLIPSACLNSTVSGLVSRTVLNAEHIGPDDFHGAKFYGELAPHDLSRHFVDTVVAQFDAVADEVAETWPRLWAGDRRPTWAGWAAVERIAAAYDIPDVIMVKPGVGETTRVLLRRVPWRILVAPDRVDELPHVLALAADRGVAVEEMADLPFSCVGLVRPVGAAPVFHTPNARWRPDAADLPDLPDLPAVPGPSDRSGPSGPWSPSGASDAS</sequence>
<reference evidence="4 5" key="1">
    <citation type="journal article" date="2007" name="Genome Res.">
        <title>Genome characteristics of facultatively symbiotic Frankia sp. strains reflect host range and host plant biogeography.</title>
        <authorList>
            <person name="Normand P."/>
            <person name="Lapierre P."/>
            <person name="Tisa L.S."/>
            <person name="Gogarten J.P."/>
            <person name="Alloisio N."/>
            <person name="Bagnarol E."/>
            <person name="Bassi C.A."/>
            <person name="Berry A.M."/>
            <person name="Bickhart D.M."/>
            <person name="Choisne N."/>
            <person name="Couloux A."/>
            <person name="Cournoyer B."/>
            <person name="Cruveiller S."/>
            <person name="Daubin V."/>
            <person name="Demange N."/>
            <person name="Francino M.P."/>
            <person name="Goltsman E."/>
            <person name="Huang Y."/>
            <person name="Kopp O.R."/>
            <person name="Labarre L."/>
            <person name="Lapidus A."/>
            <person name="Lavire C."/>
            <person name="Marechal J."/>
            <person name="Martinez M."/>
            <person name="Mastronunzio J.E."/>
            <person name="Mullin B.C."/>
            <person name="Niemann J."/>
            <person name="Pujic P."/>
            <person name="Rawnsley T."/>
            <person name="Rouy Z."/>
            <person name="Schenowitz C."/>
            <person name="Sellstedt A."/>
            <person name="Tavares F."/>
            <person name="Tomkins J.P."/>
            <person name="Vallenet D."/>
            <person name="Valverde C."/>
            <person name="Wall L.G."/>
            <person name="Wang Y."/>
            <person name="Medigue C."/>
            <person name="Benson D.R."/>
        </authorList>
    </citation>
    <scope>NUCLEOTIDE SEQUENCE [LARGE SCALE GENOMIC DNA]</scope>
    <source>
        <strain evidence="5">DSM 45986 / CECT 9034 / ACN14a</strain>
    </source>
</reference>
<dbReference type="AlphaFoldDB" id="Q0RDF6"/>
<dbReference type="Proteomes" id="UP000000657">
    <property type="component" value="Chromosome"/>
</dbReference>
<dbReference type="InterPro" id="IPR028157">
    <property type="entry name" value="PELOTA_dom"/>
</dbReference>